<accession>A0AA88YE83</accession>
<evidence type="ECO:0000259" key="9">
    <source>
        <dbReference type="Pfam" id="PF01529"/>
    </source>
</evidence>
<evidence type="ECO:0000256" key="7">
    <source>
        <dbReference type="PROSITE-ProRule" id="PRU00023"/>
    </source>
</evidence>
<dbReference type="InterPro" id="IPR002110">
    <property type="entry name" value="Ankyrin_rpt"/>
</dbReference>
<feature type="repeat" description="ANK" evidence="7">
    <location>
        <begin position="139"/>
        <end position="171"/>
    </location>
</feature>
<evidence type="ECO:0000256" key="5">
    <source>
        <dbReference type="ARBA" id="ARBA00023043"/>
    </source>
</evidence>
<proteinExistence type="inferred from homology"/>
<dbReference type="PROSITE" id="PS50297">
    <property type="entry name" value="ANK_REP_REGION"/>
    <property type="match status" value="4"/>
</dbReference>
<dbReference type="SMART" id="SM00248">
    <property type="entry name" value="ANK"/>
    <property type="match status" value="6"/>
</dbReference>
<protein>
    <recommendedName>
        <fullName evidence="8">Palmitoyltransferase</fullName>
        <ecNumber evidence="8">2.3.1.225</ecNumber>
    </recommendedName>
</protein>
<dbReference type="Pfam" id="PF01529">
    <property type="entry name" value="DHHC"/>
    <property type="match status" value="1"/>
</dbReference>
<dbReference type="Gene3D" id="1.25.40.20">
    <property type="entry name" value="Ankyrin repeat-containing domain"/>
    <property type="match status" value="1"/>
</dbReference>
<dbReference type="InterPro" id="IPR036770">
    <property type="entry name" value="Ankyrin_rpt-contain_sf"/>
</dbReference>
<dbReference type="EMBL" id="VSWD01000005">
    <property type="protein sequence ID" value="KAK3103253.1"/>
    <property type="molecule type" value="Genomic_DNA"/>
</dbReference>
<dbReference type="Pfam" id="PF12796">
    <property type="entry name" value="Ank_2"/>
    <property type="match status" value="2"/>
</dbReference>
<keyword evidence="3" id="KW-0677">Repeat</keyword>
<evidence type="ECO:0000256" key="2">
    <source>
        <dbReference type="ARBA" id="ARBA00022692"/>
    </source>
</evidence>
<evidence type="ECO:0000256" key="1">
    <source>
        <dbReference type="ARBA" id="ARBA00004141"/>
    </source>
</evidence>
<feature type="transmembrane region" description="Helical" evidence="8">
    <location>
        <begin position="216"/>
        <end position="235"/>
    </location>
</feature>
<comment type="similarity">
    <text evidence="8">Belongs to the DHHC palmitoyltransferase family.</text>
</comment>
<dbReference type="PROSITE" id="PS50216">
    <property type="entry name" value="DHHC"/>
    <property type="match status" value="1"/>
</dbReference>
<keyword evidence="8" id="KW-0012">Acyltransferase</keyword>
<feature type="domain" description="Palmitoyltransferase DHHC" evidence="9">
    <location>
        <begin position="335"/>
        <end position="467"/>
    </location>
</feature>
<feature type="repeat" description="ANK" evidence="7">
    <location>
        <begin position="71"/>
        <end position="103"/>
    </location>
</feature>
<evidence type="ECO:0000256" key="3">
    <source>
        <dbReference type="ARBA" id="ARBA00022737"/>
    </source>
</evidence>
<comment type="caution">
    <text evidence="10">The sequence shown here is derived from an EMBL/GenBank/DDBJ whole genome shotgun (WGS) entry which is preliminary data.</text>
</comment>
<dbReference type="AlphaFoldDB" id="A0AA88YE83"/>
<evidence type="ECO:0000256" key="4">
    <source>
        <dbReference type="ARBA" id="ARBA00022989"/>
    </source>
</evidence>
<dbReference type="SUPFAM" id="SSF48403">
    <property type="entry name" value="Ankyrin repeat"/>
    <property type="match status" value="1"/>
</dbReference>
<dbReference type="PANTHER" id="PTHR24161:SF85">
    <property type="entry name" value="PALMITOYLTRANSFERASE HIP14"/>
    <property type="match status" value="1"/>
</dbReference>
<evidence type="ECO:0000313" key="10">
    <source>
        <dbReference type="EMBL" id="KAK3103253.1"/>
    </source>
</evidence>
<feature type="repeat" description="ANK" evidence="7">
    <location>
        <begin position="4"/>
        <end position="36"/>
    </location>
</feature>
<dbReference type="EC" id="2.3.1.225" evidence="8"/>
<dbReference type="PROSITE" id="PS50088">
    <property type="entry name" value="ANK_REPEAT"/>
    <property type="match status" value="4"/>
</dbReference>
<dbReference type="GO" id="GO:0016020">
    <property type="term" value="C:membrane"/>
    <property type="evidence" value="ECO:0007669"/>
    <property type="project" value="UniProtKB-SubCell"/>
</dbReference>
<dbReference type="Proteomes" id="UP001186944">
    <property type="component" value="Unassembled WGS sequence"/>
</dbReference>
<dbReference type="InterPro" id="IPR001594">
    <property type="entry name" value="Palmitoyltrfase_DHHC"/>
</dbReference>
<name>A0AA88YE83_PINIB</name>
<dbReference type="PRINTS" id="PR01415">
    <property type="entry name" value="ANKYRIN"/>
</dbReference>
<dbReference type="PANTHER" id="PTHR24161">
    <property type="entry name" value="ANK_REP_REGION DOMAIN-CONTAINING PROTEIN-RELATED"/>
    <property type="match status" value="1"/>
</dbReference>
<keyword evidence="2 8" id="KW-0812">Transmembrane</keyword>
<comment type="catalytic activity">
    <reaction evidence="8">
        <text>L-cysteinyl-[protein] + hexadecanoyl-CoA = S-hexadecanoyl-L-cysteinyl-[protein] + CoA</text>
        <dbReference type="Rhea" id="RHEA:36683"/>
        <dbReference type="Rhea" id="RHEA-COMP:10131"/>
        <dbReference type="Rhea" id="RHEA-COMP:11032"/>
        <dbReference type="ChEBI" id="CHEBI:29950"/>
        <dbReference type="ChEBI" id="CHEBI:57287"/>
        <dbReference type="ChEBI" id="CHEBI:57379"/>
        <dbReference type="ChEBI" id="CHEBI:74151"/>
        <dbReference type="EC" id="2.3.1.225"/>
    </reaction>
</comment>
<feature type="transmembrane region" description="Helical" evidence="8">
    <location>
        <begin position="429"/>
        <end position="450"/>
    </location>
</feature>
<comment type="domain">
    <text evidence="8">The DHHC domain is required for palmitoyltransferase activity.</text>
</comment>
<comment type="subcellular location">
    <subcellularLocation>
        <location evidence="1">Membrane</location>
        <topology evidence="1">Multi-pass membrane protein</topology>
    </subcellularLocation>
</comment>
<keyword evidence="5 7" id="KW-0040">ANK repeat</keyword>
<dbReference type="Pfam" id="PF00023">
    <property type="entry name" value="Ank"/>
    <property type="match status" value="1"/>
</dbReference>
<keyword evidence="4 8" id="KW-1133">Transmembrane helix</keyword>
<evidence type="ECO:0000256" key="6">
    <source>
        <dbReference type="ARBA" id="ARBA00023136"/>
    </source>
</evidence>
<dbReference type="GO" id="GO:0019706">
    <property type="term" value="F:protein-cysteine S-palmitoyltransferase activity"/>
    <property type="evidence" value="ECO:0007669"/>
    <property type="project" value="UniProtKB-EC"/>
</dbReference>
<feature type="transmembrane region" description="Helical" evidence="8">
    <location>
        <begin position="380"/>
        <end position="403"/>
    </location>
</feature>
<evidence type="ECO:0000313" key="11">
    <source>
        <dbReference type="Proteomes" id="UP001186944"/>
    </source>
</evidence>
<gene>
    <name evidence="10" type="ORF">FSP39_017853</name>
</gene>
<keyword evidence="11" id="KW-1185">Reference proteome</keyword>
<reference evidence="10" key="1">
    <citation type="submission" date="2019-08" db="EMBL/GenBank/DDBJ databases">
        <title>The improved chromosome-level genome for the pearl oyster Pinctada fucata martensii using PacBio sequencing and Hi-C.</title>
        <authorList>
            <person name="Zheng Z."/>
        </authorList>
    </citation>
    <scope>NUCLEOTIDE SEQUENCE</scope>
    <source>
        <strain evidence="10">ZZ-2019</strain>
        <tissue evidence="10">Adductor muscle</tissue>
    </source>
</reference>
<feature type="repeat" description="ANK" evidence="7">
    <location>
        <begin position="38"/>
        <end position="70"/>
    </location>
</feature>
<keyword evidence="6 8" id="KW-0472">Membrane</keyword>
<keyword evidence="8" id="KW-0808">Transferase</keyword>
<evidence type="ECO:0000256" key="8">
    <source>
        <dbReference type="RuleBase" id="RU079119"/>
    </source>
</evidence>
<sequence>MDRENVSLLHWAAINNRADIVRYFLEKGAIIDRFGGDLNSTPLHWATRQGHMSMVVLLCNNGADPSLRDGEGCSCIHLASQFGHTSIVAYLIAKGADVDMVDKNGMTPLMYTSYRVFGYDPSRLLITFGASINKQNKVNGNTALHYACHSGNTCVIKMLLEKMVDLDVKNEKGETPIDTAAQGKNLNVVKKLRKVRAERGLDSNNFLTTLTSNKNVSFNVMRWFPFFAVFAIGFIPELSIVWYYKLVLAAIAIGMWQFLKAFFFDERFLDIAPMGLYVGSKIWMYYTWFAYFIPSLLTYNFWKSCRSDPGFIVTNREEKIQTILDLAETQTLSLSQFCSSCLIRRPIRSKHCPLCNKCVAKFDHHCPWVDNCVGAYNHKYFLGFLFFLFFMLSWNMYGAILFWRDRCPLDIYVDGITGILYKTLTTSPWVLWIQINAGFHMIWVCVLFSCQLYQVMWLGMTTNERLNAGRYTYLHSPSPDDKVKGVKNQGQCQRGQCQKGEGCKKTQSPFHRGMFKNLIDLLDFRCCGLFRPNKVDWMNIYVPPGVDTPSLERLKLNVARENYQFV</sequence>
<organism evidence="10 11">
    <name type="scientific">Pinctada imbricata</name>
    <name type="common">Atlantic pearl-oyster</name>
    <name type="synonym">Pinctada martensii</name>
    <dbReference type="NCBI Taxonomy" id="66713"/>
    <lineage>
        <taxon>Eukaryota</taxon>
        <taxon>Metazoa</taxon>
        <taxon>Spiralia</taxon>
        <taxon>Lophotrochozoa</taxon>
        <taxon>Mollusca</taxon>
        <taxon>Bivalvia</taxon>
        <taxon>Autobranchia</taxon>
        <taxon>Pteriomorphia</taxon>
        <taxon>Pterioida</taxon>
        <taxon>Pterioidea</taxon>
        <taxon>Pteriidae</taxon>
        <taxon>Pinctada</taxon>
    </lineage>
</organism>